<name>A0A059DA91_EUCGR</name>
<evidence type="ECO:0000256" key="6">
    <source>
        <dbReference type="SAM" id="Phobius"/>
    </source>
</evidence>
<dbReference type="CDD" id="cd17354">
    <property type="entry name" value="MFS_Mch1p_like"/>
    <property type="match status" value="1"/>
</dbReference>
<dbReference type="FunCoup" id="A0A059DA91">
    <property type="interactions" value="81"/>
</dbReference>
<dbReference type="FunFam" id="1.20.1250.20:FF:000446">
    <property type="entry name" value="Nodulin family protein"/>
    <property type="match status" value="1"/>
</dbReference>
<proteinExistence type="predicted"/>
<sequence>MADKPGPAGPEALRFVAHLLQGRWFTVFASFLVMFGAGATYLFGIYSKQIKSTLGYDQTTLNLLGFFKDLGANVGVLSGLIAEVTPTWFVLLTGSAMNFAGYFLIWLVVTGKIARPAVWQMCIYICIGANSQNFANTGALVTCVKNFPEGRGVMLGLLKGFVGLSGAVMTQMYLAIYGNDSKSLILLIAWLPAAISVLFVYTIRTMEGVPRQRDEQRVFYKFLYLSIALALFLMVMTILQKQFAFPKAAYAASATVVCALLFVPLLIIIGEELALWRKQNLKNGSPPNPGLAVKIQSLEASESKSIELVAPAHVPWHSSIFKPPARGEDYTILQALLSVDMLILFLATLCGLGSSLTAVDNLGQIGESLGYEARITSTFVSLVSIWNYFGRVFSGFVSESLLVRYKFPRPLMMTLVLLLSCVGHLLIAFPSSGSLYVASVIIGFSFGAQLPLLFAIISELFGLKYYSTLFNCGQLASPLGSYILNVKVTGMLYDREALKELARKGLSRDSVKELTCIGRHCYRLSFIILALVTLFGALVSLILVVRTREFYRGDIYEKFRDGVEQSPESPEGKLDASPVKKDVRIAGNKSSSERTNAAA</sequence>
<feature type="transmembrane region" description="Helical" evidence="6">
    <location>
        <begin position="524"/>
        <end position="545"/>
    </location>
</feature>
<accession>A0A059DA91</accession>
<keyword evidence="2 6" id="KW-0812">Transmembrane</keyword>
<dbReference type="Gramene" id="KCW87472">
    <property type="protein sequence ID" value="KCW87472"/>
    <property type="gene ID" value="EUGRSUZ_B03936"/>
</dbReference>
<feature type="transmembrane region" description="Helical" evidence="6">
    <location>
        <begin position="410"/>
        <end position="429"/>
    </location>
</feature>
<dbReference type="SUPFAM" id="SSF103473">
    <property type="entry name" value="MFS general substrate transporter"/>
    <property type="match status" value="1"/>
</dbReference>
<evidence type="ECO:0000256" key="4">
    <source>
        <dbReference type="ARBA" id="ARBA00023136"/>
    </source>
</evidence>
<dbReference type="InterPro" id="IPR010658">
    <property type="entry name" value="Nodulin-like"/>
</dbReference>
<evidence type="ECO:0000256" key="5">
    <source>
        <dbReference type="SAM" id="MobiDB-lite"/>
    </source>
</evidence>
<feature type="region of interest" description="Disordered" evidence="5">
    <location>
        <begin position="562"/>
        <end position="599"/>
    </location>
</feature>
<dbReference type="AlphaFoldDB" id="A0A059DA91"/>
<feature type="transmembrane region" description="Helical" evidence="6">
    <location>
        <begin position="222"/>
        <end position="243"/>
    </location>
</feature>
<evidence type="ECO:0000259" key="7">
    <source>
        <dbReference type="Pfam" id="PF06813"/>
    </source>
</evidence>
<feature type="transmembrane region" description="Helical" evidence="6">
    <location>
        <begin position="183"/>
        <end position="201"/>
    </location>
</feature>
<feature type="transmembrane region" description="Helical" evidence="6">
    <location>
        <begin position="88"/>
        <end position="109"/>
    </location>
</feature>
<feature type="domain" description="NFD4 C-terminal" evidence="8">
    <location>
        <begin position="338"/>
        <end position="551"/>
    </location>
</feature>
<feature type="transmembrane region" description="Helical" evidence="6">
    <location>
        <begin position="155"/>
        <end position="177"/>
    </location>
</feature>
<keyword evidence="3 6" id="KW-1133">Transmembrane helix</keyword>
<feature type="compositionally biased region" description="Polar residues" evidence="5">
    <location>
        <begin position="588"/>
        <end position="599"/>
    </location>
</feature>
<evidence type="ECO:0000256" key="2">
    <source>
        <dbReference type="ARBA" id="ARBA00022692"/>
    </source>
</evidence>
<gene>
    <name evidence="9" type="ORF">EUGRSUZ_B03936</name>
</gene>
<evidence type="ECO:0000256" key="1">
    <source>
        <dbReference type="ARBA" id="ARBA00004141"/>
    </source>
</evidence>
<dbReference type="InterPro" id="IPR036259">
    <property type="entry name" value="MFS_trans_sf"/>
</dbReference>
<feature type="transmembrane region" description="Helical" evidence="6">
    <location>
        <begin position="335"/>
        <end position="359"/>
    </location>
</feature>
<feature type="transmembrane region" description="Helical" evidence="6">
    <location>
        <begin position="371"/>
        <end position="389"/>
    </location>
</feature>
<dbReference type="eggNOG" id="ENOG502QTX1">
    <property type="taxonomic scope" value="Eukaryota"/>
</dbReference>
<dbReference type="OMA" id="MVMTILQ"/>
<reference evidence="9" key="1">
    <citation type="submission" date="2013-07" db="EMBL/GenBank/DDBJ databases">
        <title>The genome of Eucalyptus grandis.</title>
        <authorList>
            <person name="Schmutz J."/>
            <person name="Hayes R."/>
            <person name="Myburg A."/>
            <person name="Tuskan G."/>
            <person name="Grattapaglia D."/>
            <person name="Rokhsar D.S."/>
        </authorList>
    </citation>
    <scope>NUCLEOTIDE SEQUENCE</scope>
    <source>
        <tissue evidence="9">Leaf extractions</tissue>
    </source>
</reference>
<organism evidence="9">
    <name type="scientific">Eucalyptus grandis</name>
    <name type="common">Flooded gum</name>
    <dbReference type="NCBI Taxonomy" id="71139"/>
    <lineage>
        <taxon>Eukaryota</taxon>
        <taxon>Viridiplantae</taxon>
        <taxon>Streptophyta</taxon>
        <taxon>Embryophyta</taxon>
        <taxon>Tracheophyta</taxon>
        <taxon>Spermatophyta</taxon>
        <taxon>Magnoliopsida</taxon>
        <taxon>eudicotyledons</taxon>
        <taxon>Gunneridae</taxon>
        <taxon>Pentapetalae</taxon>
        <taxon>rosids</taxon>
        <taxon>malvids</taxon>
        <taxon>Myrtales</taxon>
        <taxon>Myrtaceae</taxon>
        <taxon>Myrtoideae</taxon>
        <taxon>Eucalypteae</taxon>
        <taxon>Eucalyptus</taxon>
    </lineage>
</organism>
<dbReference type="OrthoDB" id="410267at2759"/>
<dbReference type="EMBL" id="KK198754">
    <property type="protein sequence ID" value="KCW87472.1"/>
    <property type="molecule type" value="Genomic_DNA"/>
</dbReference>
<evidence type="ECO:0000313" key="9">
    <source>
        <dbReference type="EMBL" id="KCW87472.1"/>
    </source>
</evidence>
<feature type="transmembrane region" description="Helical" evidence="6">
    <location>
        <begin position="24"/>
        <end position="47"/>
    </location>
</feature>
<feature type="compositionally biased region" description="Basic and acidic residues" evidence="5">
    <location>
        <begin position="570"/>
        <end position="584"/>
    </location>
</feature>
<feature type="transmembrane region" description="Helical" evidence="6">
    <location>
        <begin position="249"/>
        <end position="269"/>
    </location>
</feature>
<evidence type="ECO:0000256" key="3">
    <source>
        <dbReference type="ARBA" id="ARBA00022989"/>
    </source>
</evidence>
<feature type="transmembrane region" description="Helical" evidence="6">
    <location>
        <begin position="59"/>
        <end position="82"/>
    </location>
</feature>
<dbReference type="GO" id="GO:0016020">
    <property type="term" value="C:membrane"/>
    <property type="evidence" value="ECO:0000318"/>
    <property type="project" value="GO_Central"/>
</dbReference>
<dbReference type="Gene3D" id="1.20.1250.20">
    <property type="entry name" value="MFS general substrate transporter like domains"/>
    <property type="match status" value="1"/>
</dbReference>
<dbReference type="PANTHER" id="PTHR21576:SF29">
    <property type="entry name" value="NODULIN-LIKE DOMAIN-CONTAINING PROTEIN"/>
    <property type="match status" value="1"/>
</dbReference>
<dbReference type="InParanoid" id="A0A059DA91"/>
<dbReference type="Pfam" id="PF23262">
    <property type="entry name" value="NFD4_C"/>
    <property type="match status" value="1"/>
</dbReference>
<evidence type="ECO:0000259" key="8">
    <source>
        <dbReference type="Pfam" id="PF23262"/>
    </source>
</evidence>
<protein>
    <submittedName>
        <fullName evidence="9">Uncharacterized protein</fullName>
    </submittedName>
</protein>
<dbReference type="Pfam" id="PF06813">
    <property type="entry name" value="Nodulin-like"/>
    <property type="match status" value="1"/>
</dbReference>
<dbReference type="PANTHER" id="PTHR21576">
    <property type="entry name" value="UNCHARACTERIZED NODULIN-LIKE PROTEIN"/>
    <property type="match status" value="1"/>
</dbReference>
<feature type="transmembrane region" description="Helical" evidence="6">
    <location>
        <begin position="435"/>
        <end position="457"/>
    </location>
</feature>
<dbReference type="STRING" id="71139.A0A059DA91"/>
<dbReference type="KEGG" id="egr:104434056"/>
<feature type="domain" description="Nodulin-like" evidence="7">
    <location>
        <begin position="23"/>
        <end position="268"/>
    </location>
</feature>
<dbReference type="InterPro" id="IPR056555">
    <property type="entry name" value="NFD4_C"/>
</dbReference>
<comment type="subcellular location">
    <subcellularLocation>
        <location evidence="1">Membrane</location>
        <topology evidence="1">Multi-pass membrane protein</topology>
    </subcellularLocation>
</comment>
<keyword evidence="4 6" id="KW-0472">Membrane</keyword>